<feature type="transmembrane region" description="Helical" evidence="6">
    <location>
        <begin position="347"/>
        <end position="367"/>
    </location>
</feature>
<dbReference type="PANTHER" id="PTHR42770:SF7">
    <property type="entry name" value="MEMBRANE PROTEIN"/>
    <property type="match status" value="1"/>
</dbReference>
<dbReference type="PIRSF" id="PIRSF006060">
    <property type="entry name" value="AA_transporter"/>
    <property type="match status" value="1"/>
</dbReference>
<keyword evidence="5 6" id="KW-0472">Membrane</keyword>
<evidence type="ECO:0000256" key="1">
    <source>
        <dbReference type="ARBA" id="ARBA00004651"/>
    </source>
</evidence>
<dbReference type="GO" id="GO:0005886">
    <property type="term" value="C:plasma membrane"/>
    <property type="evidence" value="ECO:0007669"/>
    <property type="project" value="UniProtKB-SubCell"/>
</dbReference>
<proteinExistence type="predicted"/>
<dbReference type="RefSeq" id="WP_089887909.1">
    <property type="nucleotide sequence ID" value="NZ_FNGV01000003.1"/>
</dbReference>
<comment type="subcellular location">
    <subcellularLocation>
        <location evidence="1">Cell membrane</location>
        <topology evidence="1">Multi-pass membrane protein</topology>
    </subcellularLocation>
</comment>
<dbReference type="Proteomes" id="UP000199440">
    <property type="component" value="Unassembled WGS sequence"/>
</dbReference>
<dbReference type="Gene3D" id="1.20.1740.10">
    <property type="entry name" value="Amino acid/polyamine transporter I"/>
    <property type="match status" value="1"/>
</dbReference>
<dbReference type="EMBL" id="FNGV01000003">
    <property type="protein sequence ID" value="SDL90361.1"/>
    <property type="molecule type" value="Genomic_DNA"/>
</dbReference>
<feature type="transmembrane region" description="Helical" evidence="6">
    <location>
        <begin position="76"/>
        <end position="98"/>
    </location>
</feature>
<keyword evidence="4 6" id="KW-1133">Transmembrane helix</keyword>
<evidence type="ECO:0000256" key="5">
    <source>
        <dbReference type="ARBA" id="ARBA00023136"/>
    </source>
</evidence>
<organism evidence="7 8">
    <name type="scientific">Kriegella aquimaris</name>
    <dbReference type="NCBI Taxonomy" id="192904"/>
    <lineage>
        <taxon>Bacteria</taxon>
        <taxon>Pseudomonadati</taxon>
        <taxon>Bacteroidota</taxon>
        <taxon>Flavobacteriia</taxon>
        <taxon>Flavobacteriales</taxon>
        <taxon>Flavobacteriaceae</taxon>
        <taxon>Kriegella</taxon>
    </lineage>
</organism>
<feature type="transmembrane region" description="Helical" evidence="6">
    <location>
        <begin position="322"/>
        <end position="341"/>
    </location>
</feature>
<dbReference type="PANTHER" id="PTHR42770">
    <property type="entry name" value="AMINO ACID TRANSPORTER-RELATED"/>
    <property type="match status" value="1"/>
</dbReference>
<evidence type="ECO:0000256" key="6">
    <source>
        <dbReference type="SAM" id="Phobius"/>
    </source>
</evidence>
<dbReference type="InterPro" id="IPR050367">
    <property type="entry name" value="APC_superfamily"/>
</dbReference>
<feature type="transmembrane region" description="Helical" evidence="6">
    <location>
        <begin position="195"/>
        <end position="214"/>
    </location>
</feature>
<gene>
    <name evidence="7" type="ORF">SAMN04488514_103338</name>
</gene>
<keyword evidence="3 6" id="KW-0812">Transmembrane</keyword>
<feature type="transmembrane region" description="Helical" evidence="6">
    <location>
        <begin position="410"/>
        <end position="427"/>
    </location>
</feature>
<evidence type="ECO:0000313" key="8">
    <source>
        <dbReference type="Proteomes" id="UP000199440"/>
    </source>
</evidence>
<sequence length="436" mass="47251">MRETNEYLKREVGVLGLSSNLINIMIGAGIFALPAIVAAGLGAASIFAYLFCGLLIGLVMLCFAEVGSKITTSGGAYTYIASSFGPYFGFLTAILFIFSSTTSDAAIANALVDVVGSMFPLFKSQFVRIITFLIMFAGLGYVNIRGIKEGMALVKLITITKLIPLLLLVFFSWGHVSFDNLEINSTPTLLEFGKVSLILFFAFQGAESGLSISGEVKNPQRTIPKAIFISIVSVLMLYILIQTVSQGVLGELLPTFIENPLSAVANQVFGPIGFSILVVGAAISIFGTLTSAVLSLPRILFRASKDNVLPFKSLAEIHHKFSTPYIAIIAYATMGFLFASFGGFKQLAVISTATILLVYLGVSLSVIKLRRNARDLKTQTNEFRIPGGYLIPILSVLTILWLLSNLTQNEVFGFGLFILILSLIYFLKDKFRTNAK</sequence>
<dbReference type="InterPro" id="IPR002293">
    <property type="entry name" value="AA/rel_permease1"/>
</dbReference>
<accession>A0A1G9NVI2</accession>
<dbReference type="GO" id="GO:0022857">
    <property type="term" value="F:transmembrane transporter activity"/>
    <property type="evidence" value="ECO:0007669"/>
    <property type="project" value="InterPro"/>
</dbReference>
<feature type="transmembrane region" description="Helical" evidence="6">
    <location>
        <begin position="21"/>
        <end position="40"/>
    </location>
</feature>
<protein>
    <submittedName>
        <fullName evidence="7">Amino acid/polyamine/organocation transporter, APC superfamily</fullName>
    </submittedName>
</protein>
<dbReference type="OrthoDB" id="9806937at2"/>
<name>A0A1G9NVI2_9FLAO</name>
<feature type="transmembrane region" description="Helical" evidence="6">
    <location>
        <begin position="226"/>
        <end position="248"/>
    </location>
</feature>
<feature type="transmembrane region" description="Helical" evidence="6">
    <location>
        <begin position="268"/>
        <end position="301"/>
    </location>
</feature>
<feature type="transmembrane region" description="Helical" evidence="6">
    <location>
        <begin position="126"/>
        <end position="144"/>
    </location>
</feature>
<dbReference type="AlphaFoldDB" id="A0A1G9NVI2"/>
<feature type="transmembrane region" description="Helical" evidence="6">
    <location>
        <begin position="156"/>
        <end position="175"/>
    </location>
</feature>
<evidence type="ECO:0000256" key="3">
    <source>
        <dbReference type="ARBA" id="ARBA00022692"/>
    </source>
</evidence>
<evidence type="ECO:0000256" key="2">
    <source>
        <dbReference type="ARBA" id="ARBA00022475"/>
    </source>
</evidence>
<evidence type="ECO:0000313" key="7">
    <source>
        <dbReference type="EMBL" id="SDL90361.1"/>
    </source>
</evidence>
<dbReference type="STRING" id="192904.SAMN04488514_103338"/>
<keyword evidence="8" id="KW-1185">Reference proteome</keyword>
<evidence type="ECO:0000256" key="4">
    <source>
        <dbReference type="ARBA" id="ARBA00022989"/>
    </source>
</evidence>
<dbReference type="Pfam" id="PF13520">
    <property type="entry name" value="AA_permease_2"/>
    <property type="match status" value="1"/>
</dbReference>
<feature type="transmembrane region" description="Helical" evidence="6">
    <location>
        <begin position="46"/>
        <end position="64"/>
    </location>
</feature>
<feature type="transmembrane region" description="Helical" evidence="6">
    <location>
        <begin position="387"/>
        <end position="404"/>
    </location>
</feature>
<reference evidence="7 8" key="1">
    <citation type="submission" date="2016-10" db="EMBL/GenBank/DDBJ databases">
        <authorList>
            <person name="de Groot N.N."/>
        </authorList>
    </citation>
    <scope>NUCLEOTIDE SEQUENCE [LARGE SCALE GENOMIC DNA]</scope>
    <source>
        <strain evidence="7 8">DSM 19886</strain>
    </source>
</reference>
<keyword evidence="2" id="KW-1003">Cell membrane</keyword>